<protein>
    <submittedName>
        <fullName evidence="2">Uncharacterized protein</fullName>
    </submittedName>
</protein>
<accession>A7EUN3</accession>
<reference evidence="3" key="1">
    <citation type="journal article" date="2011" name="PLoS Genet.">
        <title>Genomic analysis of the necrotrophic fungal pathogens Sclerotinia sclerotiorum and Botrytis cinerea.</title>
        <authorList>
            <person name="Amselem J."/>
            <person name="Cuomo C.A."/>
            <person name="van Kan J.A."/>
            <person name="Viaud M."/>
            <person name="Benito E.P."/>
            <person name="Couloux A."/>
            <person name="Coutinho P.M."/>
            <person name="de Vries R.P."/>
            <person name="Dyer P.S."/>
            <person name="Fillinger S."/>
            <person name="Fournier E."/>
            <person name="Gout L."/>
            <person name="Hahn M."/>
            <person name="Kohn L."/>
            <person name="Lapalu N."/>
            <person name="Plummer K.M."/>
            <person name="Pradier J.M."/>
            <person name="Quevillon E."/>
            <person name="Sharon A."/>
            <person name="Simon A."/>
            <person name="ten Have A."/>
            <person name="Tudzynski B."/>
            <person name="Tudzynski P."/>
            <person name="Wincker P."/>
            <person name="Andrew M."/>
            <person name="Anthouard V."/>
            <person name="Beever R.E."/>
            <person name="Beffa R."/>
            <person name="Benoit I."/>
            <person name="Bouzid O."/>
            <person name="Brault B."/>
            <person name="Chen Z."/>
            <person name="Choquer M."/>
            <person name="Collemare J."/>
            <person name="Cotton P."/>
            <person name="Danchin E.G."/>
            <person name="Da Silva C."/>
            <person name="Gautier A."/>
            <person name="Giraud C."/>
            <person name="Giraud T."/>
            <person name="Gonzalez C."/>
            <person name="Grossetete S."/>
            <person name="Guldener U."/>
            <person name="Henrissat B."/>
            <person name="Howlett B.J."/>
            <person name="Kodira C."/>
            <person name="Kretschmer M."/>
            <person name="Lappartient A."/>
            <person name="Leroch M."/>
            <person name="Levis C."/>
            <person name="Mauceli E."/>
            <person name="Neuveglise C."/>
            <person name="Oeser B."/>
            <person name="Pearson M."/>
            <person name="Poulain J."/>
            <person name="Poussereau N."/>
            <person name="Quesneville H."/>
            <person name="Rascle C."/>
            <person name="Schumacher J."/>
            <person name="Segurens B."/>
            <person name="Sexton A."/>
            <person name="Silva E."/>
            <person name="Sirven C."/>
            <person name="Soanes D.M."/>
            <person name="Talbot N.J."/>
            <person name="Templeton M."/>
            <person name="Yandava C."/>
            <person name="Yarden O."/>
            <person name="Zeng Q."/>
            <person name="Rollins J.A."/>
            <person name="Lebrun M.H."/>
            <person name="Dickman M."/>
        </authorList>
    </citation>
    <scope>NUCLEOTIDE SEQUENCE [LARGE SCALE GENOMIC DNA]</scope>
    <source>
        <strain evidence="3">ATCC 18683 / 1980 / Ss-1</strain>
    </source>
</reference>
<dbReference type="GeneID" id="5486260"/>
<dbReference type="Proteomes" id="UP000001312">
    <property type="component" value="Unassembled WGS sequence"/>
</dbReference>
<evidence type="ECO:0000313" key="2">
    <source>
        <dbReference type="EMBL" id="EDN93175.1"/>
    </source>
</evidence>
<keyword evidence="3" id="KW-1185">Reference proteome</keyword>
<evidence type="ECO:0000256" key="1">
    <source>
        <dbReference type="SAM" id="MobiDB-lite"/>
    </source>
</evidence>
<gene>
    <name evidence="2" type="ORF">SS1G_09041</name>
</gene>
<sequence>MALEVANQNRYRKNFYLRDSIHKPYINHTTETENFLSPRKRKKVVPTAKTRVVKMSTVNQQPSQNESMTTAAQETITQEPVPTPNMSTEIRGRGSKGEGTLEACTDVCCCVACCPCHGQLGAGSGNDCGANCGGCDC</sequence>
<feature type="compositionally biased region" description="Polar residues" evidence="1">
    <location>
        <begin position="56"/>
        <end position="88"/>
    </location>
</feature>
<name>A7EUN3_SCLS1</name>
<dbReference type="KEGG" id="ssl:SS1G_09041"/>
<dbReference type="AlphaFoldDB" id="A7EUN3"/>
<dbReference type="EMBL" id="CH476632">
    <property type="protein sequence ID" value="EDN93175.1"/>
    <property type="molecule type" value="Genomic_DNA"/>
</dbReference>
<proteinExistence type="predicted"/>
<dbReference type="InParanoid" id="A7EUN3"/>
<evidence type="ECO:0000313" key="3">
    <source>
        <dbReference type="Proteomes" id="UP000001312"/>
    </source>
</evidence>
<organism evidence="2 3">
    <name type="scientific">Sclerotinia sclerotiorum (strain ATCC 18683 / 1980 / Ss-1)</name>
    <name type="common">White mold</name>
    <name type="synonym">Whetzelinia sclerotiorum</name>
    <dbReference type="NCBI Taxonomy" id="665079"/>
    <lineage>
        <taxon>Eukaryota</taxon>
        <taxon>Fungi</taxon>
        <taxon>Dikarya</taxon>
        <taxon>Ascomycota</taxon>
        <taxon>Pezizomycotina</taxon>
        <taxon>Leotiomycetes</taxon>
        <taxon>Helotiales</taxon>
        <taxon>Sclerotiniaceae</taxon>
        <taxon>Sclerotinia</taxon>
    </lineage>
</organism>
<dbReference type="RefSeq" id="XP_001590276.1">
    <property type="nucleotide sequence ID" value="XM_001590226.1"/>
</dbReference>
<feature type="region of interest" description="Disordered" evidence="1">
    <location>
        <begin position="54"/>
        <end position="96"/>
    </location>
</feature>